<keyword evidence="5" id="KW-0732">Signal</keyword>
<dbReference type="SMART" id="SM00239">
    <property type="entry name" value="C2"/>
    <property type="match status" value="1"/>
</dbReference>
<reference evidence="11 12" key="1">
    <citation type="submission" date="2019-04" db="EMBL/GenBank/DDBJ databases">
        <title>Draft genome of the big-headed turtle Platysternon megacephalum.</title>
        <authorList>
            <person name="Gong S."/>
        </authorList>
    </citation>
    <scope>NUCLEOTIDE SEQUENCE [LARGE SCALE GENOMIC DNA]</scope>
    <source>
        <strain evidence="11">DO16091913</strain>
        <tissue evidence="11">Muscle</tissue>
    </source>
</reference>
<dbReference type="InterPro" id="IPR020864">
    <property type="entry name" value="MACPF"/>
</dbReference>
<protein>
    <submittedName>
        <fullName evidence="11">Endonuclease III</fullName>
    </submittedName>
</protein>
<gene>
    <name evidence="11" type="ORF">DR999_PMT22061</name>
</gene>
<dbReference type="GO" id="GO:0022829">
    <property type="term" value="F:wide pore channel activity"/>
    <property type="evidence" value="ECO:0007669"/>
    <property type="project" value="TreeGrafter"/>
</dbReference>
<dbReference type="Proteomes" id="UP000297703">
    <property type="component" value="Unassembled WGS sequence"/>
</dbReference>
<dbReference type="PROSITE" id="PS00279">
    <property type="entry name" value="MACPF_1"/>
    <property type="match status" value="1"/>
</dbReference>
<evidence type="ECO:0000259" key="9">
    <source>
        <dbReference type="PROSITE" id="PS50004"/>
    </source>
</evidence>
<comment type="subcellular location">
    <subcellularLocation>
        <location evidence="1">Membrane</location>
    </subcellularLocation>
    <subcellularLocation>
        <location evidence="2">Secreted</location>
    </subcellularLocation>
</comment>
<dbReference type="GO" id="GO:0031640">
    <property type="term" value="P:killing of cells of another organism"/>
    <property type="evidence" value="ECO:0007669"/>
    <property type="project" value="UniProtKB-KW"/>
</dbReference>
<dbReference type="STRING" id="55544.A0A4D9DFP2"/>
<keyword evidence="8" id="KW-1015">Disulfide bond</keyword>
<proteinExistence type="inferred from homology"/>
<keyword evidence="6" id="KW-0204">Cytolysis</keyword>
<dbReference type="InterPro" id="IPR035892">
    <property type="entry name" value="C2_domain_sf"/>
</dbReference>
<dbReference type="GO" id="GO:0004519">
    <property type="term" value="F:endonuclease activity"/>
    <property type="evidence" value="ECO:0007669"/>
    <property type="project" value="UniProtKB-KW"/>
</dbReference>
<comment type="caution">
    <text evidence="11">The sequence shown here is derived from an EMBL/GenBank/DDBJ whole genome shotgun (WGS) entry which is preliminary data.</text>
</comment>
<evidence type="ECO:0000313" key="12">
    <source>
        <dbReference type="Proteomes" id="UP000297703"/>
    </source>
</evidence>
<keyword evidence="4" id="KW-0964">Secreted</keyword>
<comment type="similarity">
    <text evidence="3">Belongs to the complement C6/C7/C8/C9 family.</text>
</comment>
<dbReference type="SUPFAM" id="SSF49562">
    <property type="entry name" value="C2 domain (Calcium/lipid-binding domain, CaLB)"/>
    <property type="match status" value="1"/>
</dbReference>
<dbReference type="GO" id="GO:0001913">
    <property type="term" value="P:T cell mediated cytotoxicity"/>
    <property type="evidence" value="ECO:0007669"/>
    <property type="project" value="TreeGrafter"/>
</dbReference>
<sequence>MGLIQGKREGAGYQESSEASWMGEPIASAMPRFGAFIPLLLFMFPGASFDCHTGTENECKKHTAFVPGHSLVGRGIDVTTMARKGADLVDSSDWQRPDGTCTLCQNRLQGGQLQRLPLAVVDWRVHVLCQQKLSSSVQQSAMGMMESAASAVQNDWKVALDVPVKPEVNVQVALAGSHSKLASFLLDHRRMDKYSFASHEFSCGYYRFRVSETPPLTGHFTLALENLPDQYDSKSKVEYQQLISNYGTHYVSQLQLGGRARDVTAVRVCEAAMSSLTDDEIKDCLSMEAAVSIGTGSVKGGYSKCEEEKKKGKVQGSFHETYRERHVEVEGGESTTDVLFSGSDAKVFSAWMQSLKASPGLVSYSLHPIHNFLEQDDPKREALRRAVSEYIRERALWRNCTRSCPPGTQRSAHDPCSCLCPGDAMTNAMCCSRERGLGKLMVTVQKASGLWGDYFTATDAFVKVFFDRREIQTGTIVNSNPVWNVTLDFDTVRITSASKMRIEVWDEDNWYHDILGSCDIPLEAGGPHQKDCYLNHGRIWFQYSLRCGPHLGGRSCFDYVSQPPQQSTAKGKEVEAFW</sequence>
<accession>A0A4D9DFP2</accession>
<evidence type="ECO:0000256" key="1">
    <source>
        <dbReference type="ARBA" id="ARBA00004370"/>
    </source>
</evidence>
<evidence type="ECO:0000259" key="10">
    <source>
        <dbReference type="PROSITE" id="PS51412"/>
    </source>
</evidence>
<evidence type="ECO:0000256" key="8">
    <source>
        <dbReference type="ARBA" id="ARBA00023157"/>
    </source>
</evidence>
<name>A0A4D9DFP2_9SAUR</name>
<dbReference type="GO" id="GO:0001771">
    <property type="term" value="P:immunological synapse formation"/>
    <property type="evidence" value="ECO:0007669"/>
    <property type="project" value="TreeGrafter"/>
</dbReference>
<keyword evidence="11" id="KW-0540">Nuclease</keyword>
<evidence type="ECO:0000313" key="11">
    <source>
        <dbReference type="EMBL" id="TFJ96164.1"/>
    </source>
</evidence>
<feature type="domain" description="C2" evidence="9">
    <location>
        <begin position="420"/>
        <end position="536"/>
    </location>
</feature>
<dbReference type="InterPro" id="IPR052784">
    <property type="entry name" value="Perforin-1_pore-forming"/>
</dbReference>
<keyword evidence="11" id="KW-0378">Hydrolase</keyword>
<dbReference type="Pfam" id="PF00168">
    <property type="entry name" value="C2"/>
    <property type="match status" value="1"/>
</dbReference>
<dbReference type="Pfam" id="PF01823">
    <property type="entry name" value="MACPF"/>
    <property type="match status" value="1"/>
</dbReference>
<reference evidence="11 12" key="2">
    <citation type="submission" date="2019-04" db="EMBL/GenBank/DDBJ databases">
        <title>The genome sequence of big-headed turtle.</title>
        <authorList>
            <person name="Gong S."/>
        </authorList>
    </citation>
    <scope>NUCLEOTIDE SEQUENCE [LARGE SCALE GENOMIC DNA]</scope>
    <source>
        <strain evidence="11">DO16091913</strain>
        <tissue evidence="11">Muscle</tissue>
    </source>
</reference>
<evidence type="ECO:0000256" key="2">
    <source>
        <dbReference type="ARBA" id="ARBA00004613"/>
    </source>
</evidence>
<dbReference type="PANTHER" id="PTHR46096:SF3">
    <property type="entry name" value="PERFORIN-1"/>
    <property type="match status" value="1"/>
</dbReference>
<dbReference type="GO" id="GO:0005579">
    <property type="term" value="C:membrane attack complex"/>
    <property type="evidence" value="ECO:0007669"/>
    <property type="project" value="InterPro"/>
</dbReference>
<dbReference type="GO" id="GO:0051607">
    <property type="term" value="P:defense response to virus"/>
    <property type="evidence" value="ECO:0007669"/>
    <property type="project" value="TreeGrafter"/>
</dbReference>
<dbReference type="SMART" id="SM00457">
    <property type="entry name" value="MACPF"/>
    <property type="match status" value="1"/>
</dbReference>
<keyword evidence="11" id="KW-0255">Endonuclease</keyword>
<dbReference type="EMBL" id="QXTE01000757">
    <property type="protein sequence ID" value="TFJ96164.1"/>
    <property type="molecule type" value="Genomic_DNA"/>
</dbReference>
<dbReference type="InterPro" id="IPR001862">
    <property type="entry name" value="MAC_perforin"/>
</dbReference>
<dbReference type="PROSITE" id="PS51412">
    <property type="entry name" value="MACPF_2"/>
    <property type="match status" value="1"/>
</dbReference>
<dbReference type="AlphaFoldDB" id="A0A4D9DFP2"/>
<evidence type="ECO:0000256" key="3">
    <source>
        <dbReference type="ARBA" id="ARBA00009214"/>
    </source>
</evidence>
<evidence type="ECO:0000256" key="4">
    <source>
        <dbReference type="ARBA" id="ARBA00022525"/>
    </source>
</evidence>
<dbReference type="InterPro" id="IPR000008">
    <property type="entry name" value="C2_dom"/>
</dbReference>
<dbReference type="OrthoDB" id="1366754at2759"/>
<keyword evidence="12" id="KW-1185">Reference proteome</keyword>
<dbReference type="InterPro" id="IPR020863">
    <property type="entry name" value="MACPF_CS"/>
</dbReference>
<keyword evidence="7" id="KW-0472">Membrane</keyword>
<organism evidence="11 12">
    <name type="scientific">Platysternon megacephalum</name>
    <name type="common">big-headed turtle</name>
    <dbReference type="NCBI Taxonomy" id="55544"/>
    <lineage>
        <taxon>Eukaryota</taxon>
        <taxon>Metazoa</taxon>
        <taxon>Chordata</taxon>
        <taxon>Craniata</taxon>
        <taxon>Vertebrata</taxon>
        <taxon>Euteleostomi</taxon>
        <taxon>Archelosauria</taxon>
        <taxon>Testudinata</taxon>
        <taxon>Testudines</taxon>
        <taxon>Cryptodira</taxon>
        <taxon>Durocryptodira</taxon>
        <taxon>Testudinoidea</taxon>
        <taxon>Platysternidae</taxon>
        <taxon>Platysternon</taxon>
    </lineage>
</organism>
<dbReference type="PRINTS" id="PR00764">
    <property type="entry name" value="COMPLEMENTC9"/>
</dbReference>
<feature type="domain" description="MACPF" evidence="10">
    <location>
        <begin position="55"/>
        <end position="398"/>
    </location>
</feature>
<evidence type="ECO:0000256" key="6">
    <source>
        <dbReference type="ARBA" id="ARBA00022852"/>
    </source>
</evidence>
<evidence type="ECO:0000256" key="5">
    <source>
        <dbReference type="ARBA" id="ARBA00022729"/>
    </source>
</evidence>
<dbReference type="GO" id="GO:0005576">
    <property type="term" value="C:extracellular region"/>
    <property type="evidence" value="ECO:0007669"/>
    <property type="project" value="UniProtKB-SubCell"/>
</dbReference>
<dbReference type="PANTHER" id="PTHR46096">
    <property type="entry name" value="PERFORIN-1"/>
    <property type="match status" value="1"/>
</dbReference>
<dbReference type="Gene3D" id="2.60.40.150">
    <property type="entry name" value="C2 domain"/>
    <property type="match status" value="1"/>
</dbReference>
<evidence type="ECO:0000256" key="7">
    <source>
        <dbReference type="ARBA" id="ARBA00023136"/>
    </source>
</evidence>
<dbReference type="PROSITE" id="PS50004">
    <property type="entry name" value="C2"/>
    <property type="match status" value="1"/>
</dbReference>